<dbReference type="PANTHER" id="PTHR43321:SF3">
    <property type="entry name" value="GLUTAMATE DECARBOXYLASE"/>
    <property type="match status" value="1"/>
</dbReference>
<evidence type="ECO:0000256" key="6">
    <source>
        <dbReference type="ARBA" id="ARBA00023239"/>
    </source>
</evidence>
<comment type="catalytic activity">
    <reaction evidence="7">
        <text>L-glutamate + H(+) = 4-aminobutanoate + CO2</text>
        <dbReference type="Rhea" id="RHEA:17785"/>
        <dbReference type="ChEBI" id="CHEBI:15378"/>
        <dbReference type="ChEBI" id="CHEBI:16526"/>
        <dbReference type="ChEBI" id="CHEBI:29985"/>
        <dbReference type="ChEBI" id="CHEBI:59888"/>
        <dbReference type="EC" id="4.1.1.15"/>
    </reaction>
</comment>
<dbReference type="InterPro" id="IPR015424">
    <property type="entry name" value="PyrdxlP-dep_Trfase"/>
</dbReference>
<dbReference type="PANTHER" id="PTHR43321">
    <property type="entry name" value="GLUTAMATE DECARBOXYLASE"/>
    <property type="match status" value="1"/>
</dbReference>
<dbReference type="EC" id="4.1.1.15" evidence="3"/>
<evidence type="ECO:0000256" key="8">
    <source>
        <dbReference type="RuleBase" id="RU000382"/>
    </source>
</evidence>
<dbReference type="GO" id="GO:0004058">
    <property type="term" value="F:aromatic-L-amino-acid decarboxylase activity"/>
    <property type="evidence" value="ECO:0007669"/>
    <property type="project" value="UniProtKB-ARBA"/>
</dbReference>
<protein>
    <recommendedName>
        <fullName evidence="3">glutamate decarboxylase</fullName>
        <ecNumber evidence="3">4.1.1.15</ecNumber>
    </recommendedName>
</protein>
<dbReference type="SUPFAM" id="SSF53383">
    <property type="entry name" value="PLP-dependent transferases"/>
    <property type="match status" value="1"/>
</dbReference>
<keyword evidence="5 8" id="KW-0663">Pyridoxal phosphate</keyword>
<evidence type="ECO:0000313" key="9">
    <source>
        <dbReference type="EMBL" id="MBF1352848.1"/>
    </source>
</evidence>
<evidence type="ECO:0000256" key="4">
    <source>
        <dbReference type="ARBA" id="ARBA00022793"/>
    </source>
</evidence>
<gene>
    <name evidence="9" type="ORF">HXM71_07025</name>
</gene>
<dbReference type="InterPro" id="IPR010107">
    <property type="entry name" value="Glutamate_decarboxylase"/>
</dbReference>
<dbReference type="Gene3D" id="3.40.640.10">
    <property type="entry name" value="Type I PLP-dependent aspartate aminotransferase-like (Major domain)"/>
    <property type="match status" value="1"/>
</dbReference>
<dbReference type="GO" id="GO:0005829">
    <property type="term" value="C:cytosol"/>
    <property type="evidence" value="ECO:0007669"/>
    <property type="project" value="TreeGrafter"/>
</dbReference>
<proteinExistence type="inferred from homology"/>
<organism evidence="9 10">
    <name type="scientific">Mogibacterium diversum</name>
    <dbReference type="NCBI Taxonomy" id="114527"/>
    <lineage>
        <taxon>Bacteria</taxon>
        <taxon>Bacillati</taxon>
        <taxon>Bacillota</taxon>
        <taxon>Clostridia</taxon>
        <taxon>Peptostreptococcales</taxon>
        <taxon>Anaerovoracaceae</taxon>
        <taxon>Mogibacterium</taxon>
    </lineage>
</organism>
<comment type="cofactor">
    <cofactor evidence="1 8">
        <name>pyridoxal 5'-phosphate</name>
        <dbReference type="ChEBI" id="CHEBI:597326"/>
    </cofactor>
</comment>
<evidence type="ECO:0000313" key="10">
    <source>
        <dbReference type="Proteomes" id="UP000722050"/>
    </source>
</evidence>
<keyword evidence="6 8" id="KW-0456">Lyase</keyword>
<sequence>MRNSENNEVKLNDSLSSLNDDTGYRTPIFGTETSGAAMPKDKINDEPVAPGVAAEMIRQYLSVEGNATQNLATFCQTYMEPEATKLMAENFEKNAIDKDEYPMTADLENRCVDIIGKLWNVDKKEEPLGTSTVGSSEACMLGGLAMLFRWKKLADAAGVDRFTKRRPNLVISSAYQVCWEKFCRYWDIEMR</sequence>
<dbReference type="Proteomes" id="UP000722050">
    <property type="component" value="Unassembled WGS sequence"/>
</dbReference>
<dbReference type="GO" id="GO:0006538">
    <property type="term" value="P:L-glutamate catabolic process"/>
    <property type="evidence" value="ECO:0007669"/>
    <property type="project" value="TreeGrafter"/>
</dbReference>
<evidence type="ECO:0000256" key="1">
    <source>
        <dbReference type="ARBA" id="ARBA00001933"/>
    </source>
</evidence>
<evidence type="ECO:0000256" key="2">
    <source>
        <dbReference type="ARBA" id="ARBA00009533"/>
    </source>
</evidence>
<comment type="similarity">
    <text evidence="2 8">Belongs to the group II decarboxylase family.</text>
</comment>
<keyword evidence="4" id="KW-0210">Decarboxylase</keyword>
<evidence type="ECO:0000256" key="5">
    <source>
        <dbReference type="ARBA" id="ARBA00022898"/>
    </source>
</evidence>
<name>A0A930EF75_9FIRM</name>
<dbReference type="AlphaFoldDB" id="A0A930EF75"/>
<feature type="non-terminal residue" evidence="9">
    <location>
        <position position="191"/>
    </location>
</feature>
<dbReference type="Pfam" id="PF00282">
    <property type="entry name" value="Pyridoxal_deC"/>
    <property type="match status" value="1"/>
</dbReference>
<dbReference type="InterPro" id="IPR002129">
    <property type="entry name" value="PyrdxlP-dep_de-COase"/>
</dbReference>
<evidence type="ECO:0000256" key="3">
    <source>
        <dbReference type="ARBA" id="ARBA00012421"/>
    </source>
</evidence>
<reference evidence="9" key="1">
    <citation type="submission" date="2020-04" db="EMBL/GenBank/DDBJ databases">
        <title>Deep metagenomics examines the oral microbiome during advanced dental caries in children, revealing novel taxa and co-occurrences with host molecules.</title>
        <authorList>
            <person name="Baker J.L."/>
            <person name="Morton J.T."/>
            <person name="Dinis M."/>
            <person name="Alvarez R."/>
            <person name="Tran N.C."/>
            <person name="Knight R."/>
            <person name="Edlund A."/>
        </authorList>
    </citation>
    <scope>NUCLEOTIDE SEQUENCE</scope>
    <source>
        <strain evidence="9">JCVI_24_bin.8</strain>
    </source>
</reference>
<dbReference type="GO" id="GO:0004351">
    <property type="term" value="F:glutamate decarboxylase activity"/>
    <property type="evidence" value="ECO:0007669"/>
    <property type="project" value="UniProtKB-EC"/>
</dbReference>
<dbReference type="Gene3D" id="4.10.280.50">
    <property type="match status" value="1"/>
</dbReference>
<evidence type="ECO:0000256" key="7">
    <source>
        <dbReference type="ARBA" id="ARBA00048868"/>
    </source>
</evidence>
<accession>A0A930EF75</accession>
<dbReference type="GO" id="GO:0030170">
    <property type="term" value="F:pyridoxal phosphate binding"/>
    <property type="evidence" value="ECO:0007669"/>
    <property type="project" value="InterPro"/>
</dbReference>
<comment type="caution">
    <text evidence="9">The sequence shown here is derived from an EMBL/GenBank/DDBJ whole genome shotgun (WGS) entry which is preliminary data.</text>
</comment>
<dbReference type="InterPro" id="IPR015421">
    <property type="entry name" value="PyrdxlP-dep_Trfase_major"/>
</dbReference>
<dbReference type="EMBL" id="JABZQH010000302">
    <property type="protein sequence ID" value="MBF1352848.1"/>
    <property type="molecule type" value="Genomic_DNA"/>
</dbReference>